<dbReference type="NCBIfam" id="NF006058">
    <property type="entry name" value="PRK08206.1"/>
    <property type="match status" value="1"/>
</dbReference>
<evidence type="ECO:0000259" key="3">
    <source>
        <dbReference type="Pfam" id="PF00291"/>
    </source>
</evidence>
<evidence type="ECO:0000313" key="5">
    <source>
        <dbReference type="EMBL" id="OQE43481.1"/>
    </source>
</evidence>
<comment type="similarity">
    <text evidence="1">Belongs to the peptidase M20A family.</text>
</comment>
<dbReference type="Gene3D" id="3.30.70.360">
    <property type="match status" value="1"/>
</dbReference>
<organism evidence="5 6">
    <name type="scientific">Penicillium coprophilum</name>
    <dbReference type="NCBI Taxonomy" id="36646"/>
    <lineage>
        <taxon>Eukaryota</taxon>
        <taxon>Fungi</taxon>
        <taxon>Dikarya</taxon>
        <taxon>Ascomycota</taxon>
        <taxon>Pezizomycotina</taxon>
        <taxon>Eurotiomycetes</taxon>
        <taxon>Eurotiomycetidae</taxon>
        <taxon>Eurotiales</taxon>
        <taxon>Aspergillaceae</taxon>
        <taxon>Penicillium</taxon>
    </lineage>
</organism>
<dbReference type="InterPro" id="IPR011650">
    <property type="entry name" value="Peptidase_M20_dimer"/>
</dbReference>
<dbReference type="InterPro" id="IPR002933">
    <property type="entry name" value="Peptidase_M20"/>
</dbReference>
<dbReference type="SUPFAM" id="SSF55031">
    <property type="entry name" value="Bacterial exopeptidase dimerisation domain"/>
    <property type="match status" value="1"/>
</dbReference>
<evidence type="ECO:0000259" key="4">
    <source>
        <dbReference type="Pfam" id="PF07687"/>
    </source>
</evidence>
<dbReference type="Gene3D" id="3.40.630.10">
    <property type="entry name" value="Zn peptidases"/>
    <property type="match status" value="1"/>
</dbReference>
<dbReference type="Pfam" id="PF01546">
    <property type="entry name" value="Peptidase_M20"/>
    <property type="match status" value="1"/>
</dbReference>
<accession>A0A1V6UYI2</accession>
<dbReference type="InterPro" id="IPR001926">
    <property type="entry name" value="TrpB-like_PALP"/>
</dbReference>
<evidence type="ECO:0008006" key="7">
    <source>
        <dbReference type="Google" id="ProtNLM"/>
    </source>
</evidence>
<dbReference type="AlphaFoldDB" id="A0A1V6UYI2"/>
<dbReference type="GO" id="GO:0016787">
    <property type="term" value="F:hydrolase activity"/>
    <property type="evidence" value="ECO:0007669"/>
    <property type="project" value="UniProtKB-KW"/>
</dbReference>
<evidence type="ECO:0000313" key="6">
    <source>
        <dbReference type="Proteomes" id="UP000191500"/>
    </source>
</evidence>
<gene>
    <name evidence="5" type="ORF">PENCOP_c003G02160</name>
</gene>
<dbReference type="Gene3D" id="3.40.50.1100">
    <property type="match status" value="2"/>
</dbReference>
<dbReference type="InterPro" id="IPR036052">
    <property type="entry name" value="TrpB-like_PALP_sf"/>
</dbReference>
<keyword evidence="6" id="KW-1185">Reference proteome</keyword>
<protein>
    <recommendedName>
        <fullName evidence="7">Succinyl-diaminopimelate desuccinylase</fullName>
    </recommendedName>
</protein>
<dbReference type="PANTHER" id="PTHR42937">
    <property type="match status" value="1"/>
</dbReference>
<dbReference type="InterPro" id="IPR036264">
    <property type="entry name" value="Bact_exopeptidase_dim_dom"/>
</dbReference>
<dbReference type="STRING" id="36646.A0A1V6UYI2"/>
<dbReference type="EMBL" id="MDDG01000003">
    <property type="protein sequence ID" value="OQE43481.1"/>
    <property type="molecule type" value="Genomic_DNA"/>
</dbReference>
<dbReference type="SUPFAM" id="SSF53686">
    <property type="entry name" value="Tryptophan synthase beta subunit-like PLP-dependent enzymes"/>
    <property type="match status" value="1"/>
</dbReference>
<dbReference type="PROSITE" id="PS00758">
    <property type="entry name" value="ARGE_DAPE_CPG2_1"/>
    <property type="match status" value="1"/>
</dbReference>
<dbReference type="SUPFAM" id="SSF53187">
    <property type="entry name" value="Zn-dependent exopeptidases"/>
    <property type="match status" value="1"/>
</dbReference>
<name>A0A1V6UYI2_9EURO</name>
<sequence length="792" mass="84321">MSSEGAMSLEGSSYQKWRDNKVSALRTDQFEHIQTHNMSSRRSIYFNPAAANERIASPQIEGLTAFHQSFPNYAPTPLVQLPELAAELGIDKVFVKDESNRFGLPSFKVLGASWGCFRAVAAQLGLPSTVSLDELSKRAKEASIVLTTASMGNHGRAVAFMARLLGIEARIFVPRSLNQWTRDLIAGEGARLMVVQGDYDQAVQEAVDETRTGQGVLLIQDTAFEGYEDVPAWIVEGYSTMMHEVQNELSRLGLSGSVVITPAGVGSLAHAVAKHCKSQSTLMSVVAVEPDTAACLSSSLAAGKLITVRTSSTIMDGMDCGTVSSTAWPDMQRLVDACVTVSSFESHCAVQYLTSRSVAAGPCGGASLAALRRLATSKEATSLLNKDSVVILLSTEGAREYSVPKDVSVEDVVGLTQTLTQINSSNPTLSVTDGVGETEITNYLAAWFAHRDIEYHWIEKVAGRPSIVGVLRGSGDGKSLMFNGHTDTVSLSSYEANPLSGSIGTKNGKEVVFGRGCLDMKGGLAAGLAALAATKASGRIPRGDLIVAAVSDEEDASQGTQDIIEAGWRADAAVLPEPTQGVIFTAHKGFMWVEVDILGVAAHGSDPVSGEDAILYAGSFLQALEKYQYQLPVDDLLGQGSLHCGLIRGGEEPSSYPDKCTITVEFRTVPAQTEQSILEDISALLKETAQGKAGFNYAEPRITMSRPTQKVAADHPFVHKAIACASAVLGSEPAVKAGPFWTDAALLGAAGIPSIVYGPAGEGLHAKEEWVEVESLQQFEKVFTQLVQDFCY</sequence>
<proteinExistence type="inferred from homology"/>
<reference evidence="6" key="1">
    <citation type="journal article" date="2017" name="Nat. Microbiol.">
        <title>Global analysis of biosynthetic gene clusters reveals vast potential of secondary metabolite production in Penicillium species.</title>
        <authorList>
            <person name="Nielsen J.C."/>
            <person name="Grijseels S."/>
            <person name="Prigent S."/>
            <person name="Ji B."/>
            <person name="Dainat J."/>
            <person name="Nielsen K.F."/>
            <person name="Frisvad J.C."/>
            <person name="Workman M."/>
            <person name="Nielsen J."/>
        </authorList>
    </citation>
    <scope>NUCLEOTIDE SEQUENCE [LARGE SCALE GENOMIC DNA]</scope>
    <source>
        <strain evidence="6">IBT 31321</strain>
    </source>
</reference>
<comment type="caution">
    <text evidence="5">The sequence shown here is derived from an EMBL/GenBank/DDBJ whole genome shotgun (WGS) entry which is preliminary data.</text>
</comment>
<feature type="domain" description="Peptidase M20 dimerisation" evidence="4">
    <location>
        <begin position="585"/>
        <end position="689"/>
    </location>
</feature>
<dbReference type="PANTHER" id="PTHR42937:SF1">
    <property type="entry name" value="DIAMINOPROPIONATE AMMONIA-LYASE"/>
    <property type="match status" value="1"/>
</dbReference>
<evidence type="ECO:0000256" key="2">
    <source>
        <dbReference type="ARBA" id="ARBA00022801"/>
    </source>
</evidence>
<evidence type="ECO:0000256" key="1">
    <source>
        <dbReference type="ARBA" id="ARBA00006247"/>
    </source>
</evidence>
<keyword evidence="2" id="KW-0378">Hydrolase</keyword>
<feature type="domain" description="Tryptophan synthase beta chain-like PALP" evidence="3">
    <location>
        <begin position="72"/>
        <end position="394"/>
    </location>
</feature>
<dbReference type="Proteomes" id="UP000191500">
    <property type="component" value="Unassembled WGS sequence"/>
</dbReference>
<dbReference type="Pfam" id="PF07687">
    <property type="entry name" value="M20_dimer"/>
    <property type="match status" value="1"/>
</dbReference>
<dbReference type="InterPro" id="IPR001261">
    <property type="entry name" value="ArgE/DapE_CS"/>
</dbReference>
<dbReference type="Pfam" id="PF00291">
    <property type="entry name" value="PALP"/>
    <property type="match status" value="1"/>
</dbReference>